<dbReference type="Gene3D" id="3.30.565.10">
    <property type="entry name" value="Histidine kinase-like ATPase, C-terminal domain"/>
    <property type="match status" value="1"/>
</dbReference>
<dbReference type="InterPro" id="IPR003594">
    <property type="entry name" value="HATPase_dom"/>
</dbReference>
<comment type="subcellular location">
    <subcellularLocation>
        <location evidence="2">Cell membrane</location>
    </subcellularLocation>
</comment>
<dbReference type="GO" id="GO:0000155">
    <property type="term" value="F:phosphorelay sensor kinase activity"/>
    <property type="evidence" value="ECO:0007669"/>
    <property type="project" value="InterPro"/>
</dbReference>
<dbReference type="Pfam" id="PF00512">
    <property type="entry name" value="HisKA"/>
    <property type="match status" value="1"/>
</dbReference>
<dbReference type="STRING" id="1045774.SAMN05421872_102206"/>
<evidence type="ECO:0000256" key="5">
    <source>
        <dbReference type="ARBA" id="ARBA00022679"/>
    </source>
</evidence>
<evidence type="ECO:0000256" key="1">
    <source>
        <dbReference type="ARBA" id="ARBA00000085"/>
    </source>
</evidence>
<keyword evidence="10" id="KW-1185">Reference proteome</keyword>
<evidence type="ECO:0000256" key="7">
    <source>
        <dbReference type="ARBA" id="ARBA00023012"/>
    </source>
</evidence>
<dbReference type="GO" id="GO:0005886">
    <property type="term" value="C:plasma membrane"/>
    <property type="evidence" value="ECO:0007669"/>
    <property type="project" value="UniProtKB-SubCell"/>
</dbReference>
<sequence>MSPQHDLTTLVLAEDADVFTARQLGRELASSLGLDRLDATRVATAISELSRVAVAVGGGRVTYAVRESGELVAVVRAAAGLGPDDESVRAATRLVDSLVHEREGDRVTVVVTKAPPTASVLSPAQVQQLRGRVSHHDQSTPIEELRQQHAELVSVLEEVRAKNVELETLNRELEETNHGVMALYHELSGELERTNQGVVALYAEIDDKNDRLSAASEAKSRFLRSISHELRTPVNSVLGLTRLLTDPGAGSLSPEQAEQVGFIRTSATDLLGLVNELLDLAKAESGRLVPDPQDLVLRELFDDLANMTGPLLRDGVRLVVDAGRPGAVVHTDPDLVRHVLRNLLSNAAKFTEAGTVTLAADQDADGTTISVTDTGVGLTEEDRERVFEEFFQARTPLHATARGTGLGLPFALGVAQALGGDIEVTSTPELGSRFALRLPLRPPEPAP</sequence>
<comment type="catalytic activity">
    <reaction evidence="1">
        <text>ATP + protein L-histidine = ADP + protein N-phospho-L-histidine.</text>
        <dbReference type="EC" id="2.7.13.3"/>
    </reaction>
</comment>
<evidence type="ECO:0000259" key="8">
    <source>
        <dbReference type="PROSITE" id="PS50109"/>
    </source>
</evidence>
<name>A0A1G6LCR7_9ACTN</name>
<dbReference type="SUPFAM" id="SSF55874">
    <property type="entry name" value="ATPase domain of HSP90 chaperone/DNA topoisomerase II/histidine kinase"/>
    <property type="match status" value="1"/>
</dbReference>
<dbReference type="RefSeq" id="WP_090851372.1">
    <property type="nucleotide sequence ID" value="NZ_FMZM01000002.1"/>
</dbReference>
<dbReference type="OrthoDB" id="3272969at2"/>
<dbReference type="Proteomes" id="UP000199034">
    <property type="component" value="Unassembled WGS sequence"/>
</dbReference>
<dbReference type="EMBL" id="FMZM01000002">
    <property type="protein sequence ID" value="SDC41212.1"/>
    <property type="molecule type" value="Genomic_DNA"/>
</dbReference>
<dbReference type="CDD" id="cd00082">
    <property type="entry name" value="HisKA"/>
    <property type="match status" value="1"/>
</dbReference>
<dbReference type="EC" id="2.7.13.3" evidence="3"/>
<evidence type="ECO:0000313" key="9">
    <source>
        <dbReference type="EMBL" id="SDC41212.1"/>
    </source>
</evidence>
<evidence type="ECO:0000313" key="10">
    <source>
        <dbReference type="Proteomes" id="UP000199034"/>
    </source>
</evidence>
<evidence type="ECO:0000256" key="2">
    <source>
        <dbReference type="ARBA" id="ARBA00004236"/>
    </source>
</evidence>
<accession>A0A1G6LCR7</accession>
<dbReference type="PANTHER" id="PTHR43711">
    <property type="entry name" value="TWO-COMPONENT HISTIDINE KINASE"/>
    <property type="match status" value="1"/>
</dbReference>
<keyword evidence="5" id="KW-0808">Transferase</keyword>
<keyword evidence="4" id="KW-0597">Phosphoprotein</keyword>
<dbReference type="SUPFAM" id="SSF47384">
    <property type="entry name" value="Homodimeric domain of signal transducing histidine kinase"/>
    <property type="match status" value="1"/>
</dbReference>
<evidence type="ECO:0000256" key="6">
    <source>
        <dbReference type="ARBA" id="ARBA00022777"/>
    </source>
</evidence>
<dbReference type="Pfam" id="PF02518">
    <property type="entry name" value="HATPase_c"/>
    <property type="match status" value="1"/>
</dbReference>
<keyword evidence="6 9" id="KW-0418">Kinase</keyword>
<proteinExistence type="predicted"/>
<dbReference type="SMART" id="SM00388">
    <property type="entry name" value="HisKA"/>
    <property type="match status" value="1"/>
</dbReference>
<protein>
    <recommendedName>
        <fullName evidence="3">histidine kinase</fullName>
        <ecNumber evidence="3">2.7.13.3</ecNumber>
    </recommendedName>
</protein>
<dbReference type="PRINTS" id="PR00344">
    <property type="entry name" value="BCTRLSENSOR"/>
</dbReference>
<keyword evidence="7" id="KW-0902">Two-component regulatory system</keyword>
<dbReference type="InterPro" id="IPR005467">
    <property type="entry name" value="His_kinase_dom"/>
</dbReference>
<dbReference type="InterPro" id="IPR036097">
    <property type="entry name" value="HisK_dim/P_sf"/>
</dbReference>
<dbReference type="InterPro" id="IPR004358">
    <property type="entry name" value="Sig_transdc_His_kin-like_C"/>
</dbReference>
<gene>
    <name evidence="9" type="ORF">SAMN05421872_102206</name>
</gene>
<dbReference type="SMART" id="SM00387">
    <property type="entry name" value="HATPase_c"/>
    <property type="match status" value="1"/>
</dbReference>
<dbReference type="InterPro" id="IPR050736">
    <property type="entry name" value="Sensor_HK_Regulatory"/>
</dbReference>
<dbReference type="PROSITE" id="PS50109">
    <property type="entry name" value="HIS_KIN"/>
    <property type="match status" value="1"/>
</dbReference>
<organism evidence="9 10">
    <name type="scientific">Nocardioides lianchengensis</name>
    <dbReference type="NCBI Taxonomy" id="1045774"/>
    <lineage>
        <taxon>Bacteria</taxon>
        <taxon>Bacillati</taxon>
        <taxon>Actinomycetota</taxon>
        <taxon>Actinomycetes</taxon>
        <taxon>Propionibacteriales</taxon>
        <taxon>Nocardioidaceae</taxon>
        <taxon>Nocardioides</taxon>
    </lineage>
</organism>
<dbReference type="Gene3D" id="1.10.287.130">
    <property type="match status" value="1"/>
</dbReference>
<evidence type="ECO:0000256" key="3">
    <source>
        <dbReference type="ARBA" id="ARBA00012438"/>
    </source>
</evidence>
<feature type="domain" description="Histidine kinase" evidence="8">
    <location>
        <begin position="225"/>
        <end position="442"/>
    </location>
</feature>
<dbReference type="InterPro" id="IPR036890">
    <property type="entry name" value="HATPase_C_sf"/>
</dbReference>
<evidence type="ECO:0000256" key="4">
    <source>
        <dbReference type="ARBA" id="ARBA00022553"/>
    </source>
</evidence>
<dbReference type="PANTHER" id="PTHR43711:SF26">
    <property type="entry name" value="SENSOR HISTIDINE KINASE RCSC"/>
    <property type="match status" value="1"/>
</dbReference>
<dbReference type="AlphaFoldDB" id="A0A1G6LCR7"/>
<reference evidence="9 10" key="1">
    <citation type="submission" date="2016-10" db="EMBL/GenBank/DDBJ databases">
        <authorList>
            <person name="de Groot N.N."/>
        </authorList>
    </citation>
    <scope>NUCLEOTIDE SEQUENCE [LARGE SCALE GENOMIC DNA]</scope>
    <source>
        <strain evidence="9 10">CGMCC 4.6858</strain>
    </source>
</reference>
<dbReference type="InterPro" id="IPR003661">
    <property type="entry name" value="HisK_dim/P_dom"/>
</dbReference>